<accession>A0A448WNL5</accession>
<gene>
    <name evidence="2" type="ORF">PXEA_LOCUS9803</name>
</gene>
<dbReference type="Proteomes" id="UP000784294">
    <property type="component" value="Unassembled WGS sequence"/>
</dbReference>
<dbReference type="InterPro" id="IPR000477">
    <property type="entry name" value="RT_dom"/>
</dbReference>
<sequence length="198" mass="23805">MRSPPSPLLANVHVDKLEDNFKVSPLQPRVLMRYLDDYIPIWLYEREKLEDYLKFRRGVDGNIKFTMDVGEERRLVLLDVEVIRSYGTLKRNLFRKKSYAGIMFNFESHYNYRMEISILRSMIIRSLRLMDVEFWNEELEKLTRIFIGYGYAREVLQRNILAVKSQWHDGDHDRKIKIEKESEMWICLPSCEIAQNYG</sequence>
<dbReference type="AlphaFoldDB" id="A0A448WNL5"/>
<evidence type="ECO:0000313" key="3">
    <source>
        <dbReference type="Proteomes" id="UP000784294"/>
    </source>
</evidence>
<keyword evidence="3" id="KW-1185">Reference proteome</keyword>
<evidence type="ECO:0000313" key="2">
    <source>
        <dbReference type="EMBL" id="VEL16363.1"/>
    </source>
</evidence>
<name>A0A448WNL5_9PLAT</name>
<dbReference type="Pfam" id="PF26215">
    <property type="entry name" value="HTH_animal"/>
    <property type="match status" value="1"/>
</dbReference>
<evidence type="ECO:0000259" key="1">
    <source>
        <dbReference type="PROSITE" id="PS50878"/>
    </source>
</evidence>
<reference evidence="2" key="1">
    <citation type="submission" date="2018-11" db="EMBL/GenBank/DDBJ databases">
        <authorList>
            <consortium name="Pathogen Informatics"/>
        </authorList>
    </citation>
    <scope>NUCLEOTIDE SEQUENCE</scope>
</reference>
<organism evidence="2 3">
    <name type="scientific">Protopolystoma xenopodis</name>
    <dbReference type="NCBI Taxonomy" id="117903"/>
    <lineage>
        <taxon>Eukaryota</taxon>
        <taxon>Metazoa</taxon>
        <taxon>Spiralia</taxon>
        <taxon>Lophotrochozoa</taxon>
        <taxon>Platyhelminthes</taxon>
        <taxon>Monogenea</taxon>
        <taxon>Polyopisthocotylea</taxon>
        <taxon>Polystomatidea</taxon>
        <taxon>Polystomatidae</taxon>
        <taxon>Protopolystoma</taxon>
    </lineage>
</organism>
<protein>
    <recommendedName>
        <fullName evidence="1">Reverse transcriptase domain-containing protein</fullName>
    </recommendedName>
</protein>
<dbReference type="PROSITE" id="PS50878">
    <property type="entry name" value="RT_POL"/>
    <property type="match status" value="1"/>
</dbReference>
<dbReference type="PANTHER" id="PTHR21301:SF10">
    <property type="entry name" value="REVERSE TRANSCRIPTASE DOMAIN-CONTAINING PROTEIN"/>
    <property type="match status" value="1"/>
</dbReference>
<proteinExistence type="predicted"/>
<comment type="caution">
    <text evidence="2">The sequence shown here is derived from an EMBL/GenBank/DDBJ whole genome shotgun (WGS) entry which is preliminary data.</text>
</comment>
<dbReference type="EMBL" id="CAAALY010028162">
    <property type="protein sequence ID" value="VEL16363.1"/>
    <property type="molecule type" value="Genomic_DNA"/>
</dbReference>
<dbReference type="PANTHER" id="PTHR21301">
    <property type="entry name" value="REVERSE TRANSCRIPTASE"/>
    <property type="match status" value="1"/>
</dbReference>
<feature type="domain" description="Reverse transcriptase" evidence="1">
    <location>
        <begin position="1"/>
        <end position="104"/>
    </location>
</feature>
<dbReference type="InterPro" id="IPR058912">
    <property type="entry name" value="HTH_animal"/>
</dbReference>